<evidence type="ECO:0000313" key="2">
    <source>
        <dbReference type="Proteomes" id="UP001295444"/>
    </source>
</evidence>
<protein>
    <submittedName>
        <fullName evidence="1">Uncharacterized protein</fullName>
    </submittedName>
</protein>
<dbReference type="EMBL" id="OW240923">
    <property type="protein sequence ID" value="CAH2324833.1"/>
    <property type="molecule type" value="Genomic_DNA"/>
</dbReference>
<proteinExistence type="predicted"/>
<dbReference type="AlphaFoldDB" id="A0AAD1THV7"/>
<sequence length="85" mass="10091">HNILTQENRIPNIQIDFIIEGINIILKNNYFCFFNCFYLQKRGTAMGTRFAPSYANLFMADWESTAIWALEKEKRHACMHMENEL</sequence>
<dbReference type="PANTHER" id="PTHR21301">
    <property type="entry name" value="REVERSE TRANSCRIPTASE"/>
    <property type="match status" value="1"/>
</dbReference>
<evidence type="ECO:0000313" key="1">
    <source>
        <dbReference type="EMBL" id="CAH2324833.1"/>
    </source>
</evidence>
<gene>
    <name evidence="1" type="ORF">PECUL_23A042019</name>
</gene>
<dbReference type="PANTHER" id="PTHR21301:SF12">
    <property type="match status" value="1"/>
</dbReference>
<reference evidence="1" key="1">
    <citation type="submission" date="2022-03" db="EMBL/GenBank/DDBJ databases">
        <authorList>
            <person name="Alioto T."/>
            <person name="Alioto T."/>
            <person name="Gomez Garrido J."/>
        </authorList>
    </citation>
    <scope>NUCLEOTIDE SEQUENCE</scope>
</reference>
<feature type="non-terminal residue" evidence="1">
    <location>
        <position position="1"/>
    </location>
</feature>
<name>A0AAD1THV7_PELCU</name>
<feature type="non-terminal residue" evidence="1">
    <location>
        <position position="85"/>
    </location>
</feature>
<organism evidence="1 2">
    <name type="scientific">Pelobates cultripes</name>
    <name type="common">Western spadefoot toad</name>
    <dbReference type="NCBI Taxonomy" id="61616"/>
    <lineage>
        <taxon>Eukaryota</taxon>
        <taxon>Metazoa</taxon>
        <taxon>Chordata</taxon>
        <taxon>Craniata</taxon>
        <taxon>Vertebrata</taxon>
        <taxon>Euteleostomi</taxon>
        <taxon>Amphibia</taxon>
        <taxon>Batrachia</taxon>
        <taxon>Anura</taxon>
        <taxon>Pelobatoidea</taxon>
        <taxon>Pelobatidae</taxon>
        <taxon>Pelobates</taxon>
    </lineage>
</organism>
<keyword evidence="2" id="KW-1185">Reference proteome</keyword>
<dbReference type="Proteomes" id="UP001295444">
    <property type="component" value="Chromosome 12"/>
</dbReference>
<accession>A0AAD1THV7</accession>